<gene>
    <name evidence="1" type="primary">fliD</name>
    <name evidence="1" type="ORF">LKD75_10930</name>
</gene>
<keyword evidence="1" id="KW-0969">Cilium</keyword>
<keyword evidence="2" id="KW-1185">Reference proteome</keyword>
<evidence type="ECO:0000313" key="2">
    <source>
        <dbReference type="Proteomes" id="UP001197795"/>
    </source>
</evidence>
<accession>A0AAE3D8X1</accession>
<reference evidence="1 2" key="1">
    <citation type="submission" date="2021-10" db="EMBL/GenBank/DDBJ databases">
        <title>Anaerobic single-cell dispensing facilitates the cultivation of human gut bacteria.</title>
        <authorList>
            <person name="Afrizal A."/>
        </authorList>
    </citation>
    <scope>NUCLEOTIDE SEQUENCE [LARGE SCALE GENOMIC DNA]</scope>
    <source>
        <strain evidence="1 2">CLA-AA-H273</strain>
    </source>
</reference>
<dbReference type="Proteomes" id="UP001197795">
    <property type="component" value="Unassembled WGS sequence"/>
</dbReference>
<dbReference type="GO" id="GO:0007155">
    <property type="term" value="P:cell adhesion"/>
    <property type="evidence" value="ECO:0007669"/>
    <property type="project" value="InterPro"/>
</dbReference>
<comment type="caution">
    <text evidence="1">The sequence shown here is derived from an EMBL/GenBank/DDBJ whole genome shotgun (WGS) entry which is preliminary data.</text>
</comment>
<name>A0AAE3D8X1_9FIRM</name>
<evidence type="ECO:0000313" key="1">
    <source>
        <dbReference type="EMBL" id="MCC2120091.1"/>
    </source>
</evidence>
<dbReference type="GO" id="GO:0009288">
    <property type="term" value="C:bacterial-type flagellum"/>
    <property type="evidence" value="ECO:0007669"/>
    <property type="project" value="InterPro"/>
</dbReference>
<sequence>MSINIQAKTNYSFLFSGLSSSASNALSGNWLADYASIKNGSYAKLMKAYYGKENNASKTAASDITKKDTTKETAKKALAKVETATDALKESADTLLATGKNDLFAQKDITTKDENGIETTTKGYDTSAIYNAVNSFVKNYNSVMAAVDDVSDTTVNNRTESLGNTTIANSKQLAKIGITMKNDGTLSLDKDTFMKADMNTVKNLFQGNGSYGYRVSAQSSMINFAADHASTRSSLYTGTAGYIGTYNAGNLFSSYM</sequence>
<dbReference type="AlphaFoldDB" id="A0AAE3D8X1"/>
<proteinExistence type="predicted"/>
<keyword evidence="1" id="KW-0966">Cell projection</keyword>
<keyword evidence="1" id="KW-0282">Flagellum</keyword>
<protein>
    <submittedName>
        <fullName evidence="1">Flagellar filament capping protein FliD</fullName>
    </submittedName>
</protein>
<organism evidence="1 2">
    <name type="scientific">Waltera acetigignens</name>
    <dbReference type="NCBI Taxonomy" id="2981769"/>
    <lineage>
        <taxon>Bacteria</taxon>
        <taxon>Bacillati</taxon>
        <taxon>Bacillota</taxon>
        <taxon>Clostridia</taxon>
        <taxon>Lachnospirales</taxon>
        <taxon>Lachnospiraceae</taxon>
        <taxon>Waltera</taxon>
    </lineage>
</organism>
<dbReference type="RefSeq" id="WP_227733471.1">
    <property type="nucleotide sequence ID" value="NZ_JAJEPV010000025.1"/>
</dbReference>
<dbReference type="EMBL" id="JAJEPV010000025">
    <property type="protein sequence ID" value="MCC2120091.1"/>
    <property type="molecule type" value="Genomic_DNA"/>
</dbReference>